<dbReference type="PANTHER" id="PTHR44591">
    <property type="entry name" value="STRESS RESPONSE REGULATOR PROTEIN 1"/>
    <property type="match status" value="1"/>
</dbReference>
<keyword evidence="1 2" id="KW-0597">Phosphoprotein</keyword>
<dbReference type="PROSITE" id="PS50110">
    <property type="entry name" value="RESPONSE_REGULATORY"/>
    <property type="match status" value="1"/>
</dbReference>
<evidence type="ECO:0000313" key="4">
    <source>
        <dbReference type="EMBL" id="MFC4478891.1"/>
    </source>
</evidence>
<dbReference type="PANTHER" id="PTHR44591:SF3">
    <property type="entry name" value="RESPONSE REGULATORY DOMAIN-CONTAINING PROTEIN"/>
    <property type="match status" value="1"/>
</dbReference>
<evidence type="ECO:0000259" key="3">
    <source>
        <dbReference type="PROSITE" id="PS50110"/>
    </source>
</evidence>
<reference evidence="5" key="1">
    <citation type="journal article" date="2019" name="Int. J. Syst. Evol. Microbiol.">
        <title>The Global Catalogue of Microorganisms (GCM) 10K type strain sequencing project: providing services to taxonomists for standard genome sequencing and annotation.</title>
        <authorList>
            <consortium name="The Broad Institute Genomics Platform"/>
            <consortium name="The Broad Institute Genome Sequencing Center for Infectious Disease"/>
            <person name="Wu L."/>
            <person name="Ma J."/>
        </authorList>
    </citation>
    <scope>NUCLEOTIDE SEQUENCE [LARGE SCALE GENOMIC DNA]</scope>
    <source>
        <strain evidence="5">NBRC 103627</strain>
    </source>
</reference>
<dbReference type="InterPro" id="IPR011006">
    <property type="entry name" value="CheY-like_superfamily"/>
</dbReference>
<feature type="modified residue" description="4-aspartylphosphate" evidence="2">
    <location>
        <position position="58"/>
    </location>
</feature>
<proteinExistence type="predicted"/>
<feature type="domain" description="Response regulatory" evidence="3">
    <location>
        <begin position="5"/>
        <end position="125"/>
    </location>
</feature>
<evidence type="ECO:0000256" key="2">
    <source>
        <dbReference type="PROSITE-ProRule" id="PRU00169"/>
    </source>
</evidence>
<dbReference type="Proteomes" id="UP001596003">
    <property type="component" value="Unassembled WGS sequence"/>
</dbReference>
<dbReference type="Pfam" id="PF00072">
    <property type="entry name" value="Response_reg"/>
    <property type="match status" value="1"/>
</dbReference>
<dbReference type="InterPro" id="IPR050595">
    <property type="entry name" value="Bact_response_regulator"/>
</dbReference>
<dbReference type="InterPro" id="IPR001789">
    <property type="entry name" value="Sig_transdc_resp-reg_receiver"/>
</dbReference>
<dbReference type="SMART" id="SM00448">
    <property type="entry name" value="REC"/>
    <property type="match status" value="1"/>
</dbReference>
<accession>A0ABV8ZFR3</accession>
<sequence>MLYKNILLVDDDPDDAEIFMEAVGFVNEKIIMRHIDNPVKAFQELETLENLPDLIFLDYNMPLMNGKEFLEQIKSKGILRSIPVILISTPSEEFVFNLLEKGEIIRYMSKPSSYNELIRMLKEVIV</sequence>
<protein>
    <submittedName>
        <fullName evidence="4">Response regulator</fullName>
    </submittedName>
</protein>
<dbReference type="Gene3D" id="3.40.50.2300">
    <property type="match status" value="1"/>
</dbReference>
<dbReference type="EMBL" id="JBHSFY010000011">
    <property type="protein sequence ID" value="MFC4478891.1"/>
    <property type="molecule type" value="Genomic_DNA"/>
</dbReference>
<evidence type="ECO:0000313" key="5">
    <source>
        <dbReference type="Proteomes" id="UP001596003"/>
    </source>
</evidence>
<name>A0ABV8ZFR3_9FLAO</name>
<dbReference type="RefSeq" id="WP_379799898.1">
    <property type="nucleotide sequence ID" value="NZ_JBHSFY010000011.1"/>
</dbReference>
<organism evidence="4 5">
    <name type="scientific">Flavobacterium chungangensis</name>
    <dbReference type="NCBI Taxonomy" id="2708132"/>
    <lineage>
        <taxon>Bacteria</taxon>
        <taxon>Pseudomonadati</taxon>
        <taxon>Bacteroidota</taxon>
        <taxon>Flavobacteriia</taxon>
        <taxon>Flavobacteriales</taxon>
        <taxon>Flavobacteriaceae</taxon>
        <taxon>Flavobacterium</taxon>
    </lineage>
</organism>
<gene>
    <name evidence="4" type="ORF">ACFO3N_17580</name>
</gene>
<comment type="caution">
    <text evidence="4">The sequence shown here is derived from an EMBL/GenBank/DDBJ whole genome shotgun (WGS) entry which is preliminary data.</text>
</comment>
<evidence type="ECO:0000256" key="1">
    <source>
        <dbReference type="ARBA" id="ARBA00022553"/>
    </source>
</evidence>
<keyword evidence="5" id="KW-1185">Reference proteome</keyword>
<dbReference type="SUPFAM" id="SSF52172">
    <property type="entry name" value="CheY-like"/>
    <property type="match status" value="1"/>
</dbReference>